<reference evidence="1 2" key="1">
    <citation type="journal article" date="2016" name="Genome Biol. Evol.">
        <title>Comparative Genomic Analyses of the Moraxella catarrhalis Serosensitive and Seroresistant Lineages Demonstrate Their Independent Evolution.</title>
        <authorList>
            <person name="Earl J.P."/>
            <person name="de Vries S.P."/>
            <person name="Ahmed A."/>
            <person name="Powell E."/>
            <person name="Schultz M.P."/>
            <person name="Hermans P.W."/>
            <person name="Hill D.J."/>
            <person name="Zhou Z."/>
            <person name="Constantinidou C.I."/>
            <person name="Hu F.Z."/>
            <person name="Bootsma H.J."/>
            <person name="Ehrlich G.D."/>
        </authorList>
    </citation>
    <scope>NUCLEOTIDE SEQUENCE [LARGE SCALE GENOMIC DNA]</scope>
    <source>
        <strain evidence="1 2">Z7574</strain>
    </source>
</reference>
<dbReference type="Proteomes" id="UP000078446">
    <property type="component" value="Unassembled WGS sequence"/>
</dbReference>
<dbReference type="AlphaFoldDB" id="A0A7Z0UYA7"/>
<organism evidence="1 2">
    <name type="scientific">Moraxella catarrhalis</name>
    <name type="common">Branhamella catarrhalis</name>
    <dbReference type="NCBI Taxonomy" id="480"/>
    <lineage>
        <taxon>Bacteria</taxon>
        <taxon>Pseudomonadati</taxon>
        <taxon>Pseudomonadota</taxon>
        <taxon>Gammaproteobacteria</taxon>
        <taxon>Moraxellales</taxon>
        <taxon>Moraxellaceae</taxon>
        <taxon>Moraxella</taxon>
    </lineage>
</organism>
<proteinExistence type="predicted"/>
<gene>
    <name evidence="1" type="ORF">AO382_1184</name>
</gene>
<evidence type="ECO:0000313" key="2">
    <source>
        <dbReference type="Proteomes" id="UP000078446"/>
    </source>
</evidence>
<accession>A0A7Z0UYA7</accession>
<comment type="caution">
    <text evidence="1">The sequence shown here is derived from an EMBL/GenBank/DDBJ whole genome shotgun (WGS) entry which is preliminary data.</text>
</comment>
<dbReference type="EMBL" id="LXHE01000012">
    <property type="protein sequence ID" value="OAV00630.1"/>
    <property type="molecule type" value="Genomic_DNA"/>
</dbReference>
<protein>
    <submittedName>
        <fullName evidence="1">Uncharacterized protein</fullName>
    </submittedName>
</protein>
<name>A0A7Z0UYA7_MORCA</name>
<sequence>MEDKFRNNDIETDESKWNIKLVFYGNDKEHAFLLVLMYAIF</sequence>
<evidence type="ECO:0000313" key="1">
    <source>
        <dbReference type="EMBL" id="OAV00630.1"/>
    </source>
</evidence>